<evidence type="ECO:0000313" key="7">
    <source>
        <dbReference type="Proteomes" id="UP000433652"/>
    </source>
</evidence>
<evidence type="ECO:0000256" key="1">
    <source>
        <dbReference type="ARBA" id="ARBA00022729"/>
    </source>
</evidence>
<dbReference type="InterPro" id="IPR001853">
    <property type="entry name" value="DSBA-like_thioredoxin_dom"/>
</dbReference>
<dbReference type="EMBL" id="WTYM01000052">
    <property type="protein sequence ID" value="MXO60416.1"/>
    <property type="molecule type" value="Genomic_DNA"/>
</dbReference>
<dbReference type="CDD" id="cd03023">
    <property type="entry name" value="DsbA_Com1_like"/>
    <property type="match status" value="1"/>
</dbReference>
<organism evidence="6 7">
    <name type="scientific">Croceibacterium salegens</name>
    <dbReference type="NCBI Taxonomy" id="1737568"/>
    <lineage>
        <taxon>Bacteria</taxon>
        <taxon>Pseudomonadati</taxon>
        <taxon>Pseudomonadota</taxon>
        <taxon>Alphaproteobacteria</taxon>
        <taxon>Sphingomonadales</taxon>
        <taxon>Erythrobacteraceae</taxon>
        <taxon>Croceibacterium</taxon>
    </lineage>
</organism>
<sequence length="230" mass="24622">MRWLLTFVIAVIGGFAGSAVWSYAGFGGEATRTYLMANPEVLPKAMEELTKREQSARIGSLRADLELPFPGAVLGNPNGKVTVVEFTDYACGYCRMSVADVKRLVKENPDLRVVMREYPILRPESVDAARMALAAAQQGKYAEFHDAMYEIGTPDAQTIAEAAKRAGLDMEKANAAIASGTLDSFLQTNHQLASQVGISGTPGWVIGDRVIDGAVGHEALASAIAEARES</sequence>
<dbReference type="Pfam" id="PF01323">
    <property type="entry name" value="DSBA"/>
    <property type="match status" value="1"/>
</dbReference>
<keyword evidence="1" id="KW-0732">Signal</keyword>
<dbReference type="Pfam" id="PF18312">
    <property type="entry name" value="ScsC_N"/>
    <property type="match status" value="1"/>
</dbReference>
<feature type="domain" description="Thioredoxin" evidence="5">
    <location>
        <begin position="56"/>
        <end position="229"/>
    </location>
</feature>
<evidence type="ECO:0000256" key="3">
    <source>
        <dbReference type="ARBA" id="ARBA00023157"/>
    </source>
</evidence>
<name>A0A6I4SZV4_9SPHN</name>
<dbReference type="OrthoDB" id="9780147at2"/>
<dbReference type="PANTHER" id="PTHR13887:SF14">
    <property type="entry name" value="DISULFIDE BOND FORMATION PROTEIN D"/>
    <property type="match status" value="1"/>
</dbReference>
<protein>
    <submittedName>
        <fullName evidence="6">Thioredoxin domain-containing protein</fullName>
    </submittedName>
</protein>
<comment type="caution">
    <text evidence="6">The sequence shown here is derived from an EMBL/GenBank/DDBJ whole genome shotgun (WGS) entry which is preliminary data.</text>
</comment>
<accession>A0A6I4SZV4</accession>
<dbReference type="InterPro" id="IPR041205">
    <property type="entry name" value="ScsC_N"/>
</dbReference>
<dbReference type="GO" id="GO:0016491">
    <property type="term" value="F:oxidoreductase activity"/>
    <property type="evidence" value="ECO:0007669"/>
    <property type="project" value="UniProtKB-KW"/>
</dbReference>
<keyword evidence="3" id="KW-1015">Disulfide bond</keyword>
<evidence type="ECO:0000256" key="4">
    <source>
        <dbReference type="ARBA" id="ARBA00023284"/>
    </source>
</evidence>
<dbReference type="Proteomes" id="UP000433652">
    <property type="component" value="Unassembled WGS sequence"/>
</dbReference>
<proteinExistence type="predicted"/>
<dbReference type="PANTHER" id="PTHR13887">
    <property type="entry name" value="GLUTATHIONE S-TRANSFERASE KAPPA"/>
    <property type="match status" value="1"/>
</dbReference>
<keyword evidence="7" id="KW-1185">Reference proteome</keyword>
<dbReference type="AlphaFoldDB" id="A0A6I4SZV4"/>
<dbReference type="PROSITE" id="PS51352">
    <property type="entry name" value="THIOREDOXIN_2"/>
    <property type="match status" value="1"/>
</dbReference>
<keyword evidence="2" id="KW-0560">Oxidoreductase</keyword>
<dbReference type="InterPro" id="IPR036249">
    <property type="entry name" value="Thioredoxin-like_sf"/>
</dbReference>
<evidence type="ECO:0000259" key="5">
    <source>
        <dbReference type="PROSITE" id="PS51352"/>
    </source>
</evidence>
<keyword evidence="4" id="KW-0676">Redox-active center</keyword>
<dbReference type="Gene3D" id="3.40.30.10">
    <property type="entry name" value="Glutaredoxin"/>
    <property type="match status" value="1"/>
</dbReference>
<dbReference type="SUPFAM" id="SSF52833">
    <property type="entry name" value="Thioredoxin-like"/>
    <property type="match status" value="1"/>
</dbReference>
<dbReference type="InterPro" id="IPR013766">
    <property type="entry name" value="Thioredoxin_domain"/>
</dbReference>
<evidence type="ECO:0000256" key="2">
    <source>
        <dbReference type="ARBA" id="ARBA00023002"/>
    </source>
</evidence>
<reference evidence="6 7" key="1">
    <citation type="submission" date="2019-12" db="EMBL/GenBank/DDBJ databases">
        <title>Genomic-based taxomic classification of the family Erythrobacteraceae.</title>
        <authorList>
            <person name="Xu L."/>
        </authorList>
    </citation>
    <scope>NUCLEOTIDE SEQUENCE [LARGE SCALE GENOMIC DNA]</scope>
    <source>
        <strain evidence="6 7">MCCC 1K01500</strain>
    </source>
</reference>
<evidence type="ECO:0000313" key="6">
    <source>
        <dbReference type="EMBL" id="MXO60416.1"/>
    </source>
</evidence>
<dbReference type="RefSeq" id="WP_159796234.1">
    <property type="nucleotide sequence ID" value="NZ_WTYM01000052.1"/>
</dbReference>
<gene>
    <name evidence="6" type="ORF">GRI89_12800</name>
</gene>